<dbReference type="InterPro" id="IPR011453">
    <property type="entry name" value="DUF1559"/>
</dbReference>
<proteinExistence type="predicted"/>
<protein>
    <recommendedName>
        <fullName evidence="2">DUF1559 domain-containing protein</fullName>
    </recommendedName>
</protein>
<sequence precursor="true">MLYHLTRIKTAIAAMSMLVALTFSVSHTIGQDANPAALKKFVTSDVIGIAYVDLDNMDLGEATELLEKLGFGGTASFRRMQERLPEANKQIAALKDAGFSRGYALLRTSDFQAMGTSFVFPLAEGSDSQKAIKTLQNVVVAMSGEDNDAPSYSAEFRDGAVIAAGPDQFDRLKNDAANDTVDRSDIWKSIDGGSLGVVLFGDDDSRKVVKELMPPLPGPFAKLDGELIADGTKWIGFSAKVNASPELKIEIEASDDDSAKVYEAVINDGLKMAKFAPQVREVIPKSEVKFVFEAIKPKRNGTRVTMSASELTKDLDRLAKVLAPQVKAARAAAIKTQTKNMLRQLILGMLNYESAHRHFPTQYNVDADGKPLLSWRVHILPFLNQMELYEQFNLEEPWDSEQNLKLVSKMPMTYWDPRGEAFELNKEGKTIFQVPAGEGLVFNAANKTGFGDLTDGSSNTISIVAMPPEQAVPWTKPVDWNVDLENPLEKLKAKGKKEVVLSLCDGSTHEFPLKAPDTWRRFIGPKDGEIVRFSEFSD</sequence>
<evidence type="ECO:0000313" key="3">
    <source>
        <dbReference type="EMBL" id="QEG23049.1"/>
    </source>
</evidence>
<name>A0A5B9PC35_9BACT</name>
<evidence type="ECO:0000313" key="4">
    <source>
        <dbReference type="Proteomes" id="UP000322214"/>
    </source>
</evidence>
<dbReference type="KEGG" id="mff:MFFC18_29410"/>
<evidence type="ECO:0000256" key="1">
    <source>
        <dbReference type="SAM" id="SignalP"/>
    </source>
</evidence>
<feature type="signal peptide" evidence="1">
    <location>
        <begin position="1"/>
        <end position="28"/>
    </location>
</feature>
<reference evidence="3 4" key="1">
    <citation type="submission" date="2019-08" db="EMBL/GenBank/DDBJ databases">
        <title>Deep-cultivation of Planctomycetes and their phenomic and genomic characterization uncovers novel biology.</title>
        <authorList>
            <person name="Wiegand S."/>
            <person name="Jogler M."/>
            <person name="Boedeker C."/>
            <person name="Pinto D."/>
            <person name="Vollmers J."/>
            <person name="Rivas-Marin E."/>
            <person name="Kohn T."/>
            <person name="Peeters S.H."/>
            <person name="Heuer A."/>
            <person name="Rast P."/>
            <person name="Oberbeckmann S."/>
            <person name="Bunk B."/>
            <person name="Jeske O."/>
            <person name="Meyerdierks A."/>
            <person name="Storesund J.E."/>
            <person name="Kallscheuer N."/>
            <person name="Luecker S."/>
            <person name="Lage O.M."/>
            <person name="Pohl T."/>
            <person name="Merkel B.J."/>
            <person name="Hornburger P."/>
            <person name="Mueller R.-W."/>
            <person name="Bruemmer F."/>
            <person name="Labrenz M."/>
            <person name="Spormann A.M."/>
            <person name="Op den Camp H."/>
            <person name="Overmann J."/>
            <person name="Amann R."/>
            <person name="Jetten M.S.M."/>
            <person name="Mascher T."/>
            <person name="Medema M.H."/>
            <person name="Devos D.P."/>
            <person name="Kaster A.-K."/>
            <person name="Ovreas L."/>
            <person name="Rohde M."/>
            <person name="Galperin M.Y."/>
            <person name="Jogler C."/>
        </authorList>
    </citation>
    <scope>NUCLEOTIDE SEQUENCE [LARGE SCALE GENOMIC DNA]</scope>
    <source>
        <strain evidence="3 4">FC18</strain>
    </source>
</reference>
<dbReference type="Pfam" id="PF07596">
    <property type="entry name" value="SBP_bac_10"/>
    <property type="match status" value="1"/>
</dbReference>
<feature type="domain" description="DUF1559" evidence="2">
    <location>
        <begin position="328"/>
        <end position="465"/>
    </location>
</feature>
<dbReference type="STRING" id="980251.GCA_001642875_04018"/>
<dbReference type="RefSeq" id="WP_084417363.1">
    <property type="nucleotide sequence ID" value="NZ_CP042912.1"/>
</dbReference>
<keyword evidence="1" id="KW-0732">Signal</keyword>
<organism evidence="3 4">
    <name type="scientific">Mariniblastus fucicola</name>
    <dbReference type="NCBI Taxonomy" id="980251"/>
    <lineage>
        <taxon>Bacteria</taxon>
        <taxon>Pseudomonadati</taxon>
        <taxon>Planctomycetota</taxon>
        <taxon>Planctomycetia</taxon>
        <taxon>Pirellulales</taxon>
        <taxon>Pirellulaceae</taxon>
        <taxon>Mariniblastus</taxon>
    </lineage>
</organism>
<feature type="chain" id="PRO_5022832050" description="DUF1559 domain-containing protein" evidence="1">
    <location>
        <begin position="29"/>
        <end position="538"/>
    </location>
</feature>
<dbReference type="EMBL" id="CP042912">
    <property type="protein sequence ID" value="QEG23049.1"/>
    <property type="molecule type" value="Genomic_DNA"/>
</dbReference>
<gene>
    <name evidence="3" type="ORF">MFFC18_29410</name>
</gene>
<evidence type="ECO:0000259" key="2">
    <source>
        <dbReference type="Pfam" id="PF07596"/>
    </source>
</evidence>
<accession>A0A5B9PC35</accession>
<dbReference type="Proteomes" id="UP000322214">
    <property type="component" value="Chromosome"/>
</dbReference>
<keyword evidence="4" id="KW-1185">Reference proteome</keyword>
<dbReference type="AlphaFoldDB" id="A0A5B9PC35"/>
<dbReference type="PANTHER" id="PTHR30093">
    <property type="entry name" value="GENERAL SECRETION PATHWAY PROTEIN G"/>
    <property type="match status" value="1"/>
</dbReference>
<dbReference type="OrthoDB" id="285651at2"/>
<dbReference type="PANTHER" id="PTHR30093:SF2">
    <property type="entry name" value="TYPE II SECRETION SYSTEM PROTEIN H"/>
    <property type="match status" value="1"/>
</dbReference>